<feature type="region of interest" description="Disordered" evidence="1">
    <location>
        <begin position="1"/>
        <end position="27"/>
    </location>
</feature>
<organism evidence="2 3">
    <name type="scientific">Dryococelus australis</name>
    <dbReference type="NCBI Taxonomy" id="614101"/>
    <lineage>
        <taxon>Eukaryota</taxon>
        <taxon>Metazoa</taxon>
        <taxon>Ecdysozoa</taxon>
        <taxon>Arthropoda</taxon>
        <taxon>Hexapoda</taxon>
        <taxon>Insecta</taxon>
        <taxon>Pterygota</taxon>
        <taxon>Neoptera</taxon>
        <taxon>Polyneoptera</taxon>
        <taxon>Phasmatodea</taxon>
        <taxon>Verophasmatodea</taxon>
        <taxon>Anareolatae</taxon>
        <taxon>Phasmatidae</taxon>
        <taxon>Eurycanthinae</taxon>
        <taxon>Dryococelus</taxon>
    </lineage>
</organism>
<dbReference type="InterPro" id="IPR036397">
    <property type="entry name" value="RNaseH_sf"/>
</dbReference>
<evidence type="ECO:0000313" key="3">
    <source>
        <dbReference type="Proteomes" id="UP001159363"/>
    </source>
</evidence>
<evidence type="ECO:0000256" key="1">
    <source>
        <dbReference type="SAM" id="MobiDB-lite"/>
    </source>
</evidence>
<proteinExistence type="predicted"/>
<feature type="region of interest" description="Disordered" evidence="1">
    <location>
        <begin position="176"/>
        <end position="214"/>
    </location>
</feature>
<accession>A0ABQ9HJJ8</accession>
<name>A0ABQ9HJJ8_9NEOP</name>
<comment type="caution">
    <text evidence="2">The sequence shown here is derived from an EMBL/GenBank/DDBJ whole genome shotgun (WGS) entry which is preliminary data.</text>
</comment>
<dbReference type="Gene3D" id="3.30.420.10">
    <property type="entry name" value="Ribonuclease H-like superfamily/Ribonuclease H"/>
    <property type="match status" value="1"/>
</dbReference>
<gene>
    <name evidence="2" type="ORF">PR048_016307</name>
</gene>
<protein>
    <submittedName>
        <fullName evidence="2">Uncharacterized protein</fullName>
    </submittedName>
</protein>
<evidence type="ECO:0000313" key="2">
    <source>
        <dbReference type="EMBL" id="KAJ8884450.1"/>
    </source>
</evidence>
<dbReference type="EMBL" id="JARBHB010000005">
    <property type="protein sequence ID" value="KAJ8884450.1"/>
    <property type="molecule type" value="Genomic_DNA"/>
</dbReference>
<sequence>MRVKQSKYGAAPECKGGGNRRPPRKPINQRHCLTQLPHAKIWDQSHWDSNPSKWVPHTLLEANKQQRVIDCFSLLSQHASTPTFDLVLTGDKKWGPVRHSQACRTLVVTTGHCSHTARPPYYPSQVVHYEQWAKSSLDQLHGLSSKETWPTSTRESGLVTLALAQGIVFIWEVSEDPDEPVPTACPTGRAKGITKGSHQHGRRGHHEPQDQQAK</sequence>
<dbReference type="Proteomes" id="UP001159363">
    <property type="component" value="Chromosome 4"/>
</dbReference>
<keyword evidence="3" id="KW-1185">Reference proteome</keyword>
<reference evidence="2 3" key="1">
    <citation type="submission" date="2023-02" db="EMBL/GenBank/DDBJ databases">
        <title>LHISI_Scaffold_Assembly.</title>
        <authorList>
            <person name="Stuart O.P."/>
            <person name="Cleave R."/>
            <person name="Magrath M.J.L."/>
            <person name="Mikheyev A.S."/>
        </authorList>
    </citation>
    <scope>NUCLEOTIDE SEQUENCE [LARGE SCALE GENOMIC DNA]</scope>
    <source>
        <strain evidence="2">Daus_M_001</strain>
        <tissue evidence="2">Leg muscle</tissue>
    </source>
</reference>